<dbReference type="GO" id="GO:0016887">
    <property type="term" value="F:ATP hydrolysis activity"/>
    <property type="evidence" value="ECO:0007669"/>
    <property type="project" value="InterPro"/>
</dbReference>
<dbReference type="Gene3D" id="1.20.1560.10">
    <property type="entry name" value="ABC transporter type 1, transmembrane domain"/>
    <property type="match status" value="1"/>
</dbReference>
<dbReference type="PANTHER" id="PTHR24221:SF654">
    <property type="entry name" value="ATP-BINDING CASSETTE SUB-FAMILY B MEMBER 6"/>
    <property type="match status" value="1"/>
</dbReference>
<dbReference type="EMBL" id="FOVJ01000009">
    <property type="protein sequence ID" value="SFO15966.1"/>
    <property type="molecule type" value="Genomic_DNA"/>
</dbReference>
<dbReference type="GO" id="GO:0005524">
    <property type="term" value="F:ATP binding"/>
    <property type="evidence" value="ECO:0007669"/>
    <property type="project" value="UniProtKB-KW"/>
</dbReference>
<evidence type="ECO:0000256" key="8">
    <source>
        <dbReference type="SAM" id="Phobius"/>
    </source>
</evidence>
<dbReference type="Gene3D" id="3.40.50.300">
    <property type="entry name" value="P-loop containing nucleotide triphosphate hydrolases"/>
    <property type="match status" value="1"/>
</dbReference>
<dbReference type="Pfam" id="PF00664">
    <property type="entry name" value="ABC_membrane"/>
    <property type="match status" value="1"/>
</dbReference>
<comment type="subcellular location">
    <subcellularLocation>
        <location evidence="1">Cell membrane</location>
        <topology evidence="1">Multi-pass membrane protein</topology>
    </subcellularLocation>
</comment>
<protein>
    <submittedName>
        <fullName evidence="11">Putative ATP-binding cassette transporter</fullName>
    </submittedName>
</protein>
<dbReference type="AlphaFoldDB" id="A0A1I5EX57"/>
<dbReference type="NCBIfam" id="TIGR01194">
    <property type="entry name" value="cyc_pep_trnsptr"/>
    <property type="match status" value="1"/>
</dbReference>
<dbReference type="GO" id="GO:0005886">
    <property type="term" value="C:plasma membrane"/>
    <property type="evidence" value="ECO:0007669"/>
    <property type="project" value="UniProtKB-SubCell"/>
</dbReference>
<dbReference type="InterPro" id="IPR027417">
    <property type="entry name" value="P-loop_NTPase"/>
</dbReference>
<keyword evidence="4" id="KW-0547">Nucleotide-binding</keyword>
<dbReference type="Proteomes" id="UP000183107">
    <property type="component" value="Unassembled WGS sequence"/>
</dbReference>
<evidence type="ECO:0000256" key="3">
    <source>
        <dbReference type="ARBA" id="ARBA00022692"/>
    </source>
</evidence>
<evidence type="ECO:0000313" key="12">
    <source>
        <dbReference type="Proteomes" id="UP000183107"/>
    </source>
</evidence>
<keyword evidence="2" id="KW-1003">Cell membrane</keyword>
<feature type="transmembrane region" description="Helical" evidence="8">
    <location>
        <begin position="119"/>
        <end position="141"/>
    </location>
</feature>
<evidence type="ECO:0000259" key="9">
    <source>
        <dbReference type="PROSITE" id="PS50893"/>
    </source>
</evidence>
<dbReference type="SMART" id="SM00382">
    <property type="entry name" value="AAA"/>
    <property type="match status" value="1"/>
</dbReference>
<evidence type="ECO:0000313" key="11">
    <source>
        <dbReference type="EMBL" id="SFO15966.1"/>
    </source>
</evidence>
<dbReference type="PANTHER" id="PTHR24221">
    <property type="entry name" value="ATP-BINDING CASSETTE SUB-FAMILY B"/>
    <property type="match status" value="1"/>
</dbReference>
<sequence>MLKYLINQSRVSLAGASLVTVFHGACSVLLVAQISSALTAAEPERGTMALIFIATAIAVMLSYVGAAILFERLGQRANAELRRFVAQRVLAADYRQLESIGSARIQSALAEHSTRVAEFFVSFPVILMNAVIVAGCLLYMAWLSWQVFLLALVVVGLGSVGYHLAHLRAIRHLDIAANEQDQLFSYFRSLTDGAKELRLNRHKRKAFYDEVLSSSIETVRRERTFGMSVFVASGGWAQFLLYAFIGMVLFALVSDGPDRVLIMTGYALVFVYMIGPLEALLLSIPRANMAQVSAERIDEITQAMVTSEVQTDGSSSPALQSIALQGVLHRYYHEQSDELFTLGPIDLDFRPGEITFLVGGNGSGKTTLAKLLVGLYPPEEGRIVLNGSVVDESNRDRYRQLFSTVFSDFHLFDRLLEVGTADLDREGNRLLAKLHLQNKVKVQNGAFSTLALSQGQRKRLALVIAYLENRPFFLFDEWAADQDPVFKEVFYRELLPELRAMGKAILVISHDDRYFHLADRLVRMESGCLTFNSRGPMKDSATKNSGTAPPLALGSIV</sequence>
<accession>A0A1I5EX57</accession>
<dbReference type="RefSeq" id="WP_074798459.1">
    <property type="nucleotide sequence ID" value="NZ_FOVJ01000009.1"/>
</dbReference>
<proteinExistence type="predicted"/>
<dbReference type="Pfam" id="PF00005">
    <property type="entry name" value="ABC_tran"/>
    <property type="match status" value="1"/>
</dbReference>
<evidence type="ECO:0000256" key="1">
    <source>
        <dbReference type="ARBA" id="ARBA00004651"/>
    </source>
</evidence>
<feature type="transmembrane region" description="Helical" evidence="8">
    <location>
        <begin position="147"/>
        <end position="165"/>
    </location>
</feature>
<feature type="transmembrane region" description="Helical" evidence="8">
    <location>
        <begin position="260"/>
        <end position="282"/>
    </location>
</feature>
<dbReference type="InterPro" id="IPR003439">
    <property type="entry name" value="ABC_transporter-like_ATP-bd"/>
</dbReference>
<dbReference type="PROSITE" id="PS50929">
    <property type="entry name" value="ABC_TM1F"/>
    <property type="match status" value="1"/>
</dbReference>
<dbReference type="GO" id="GO:0015833">
    <property type="term" value="P:peptide transport"/>
    <property type="evidence" value="ECO:0007669"/>
    <property type="project" value="InterPro"/>
</dbReference>
<dbReference type="SUPFAM" id="SSF90123">
    <property type="entry name" value="ABC transporter transmembrane region"/>
    <property type="match status" value="1"/>
</dbReference>
<evidence type="ECO:0000256" key="4">
    <source>
        <dbReference type="ARBA" id="ARBA00022741"/>
    </source>
</evidence>
<dbReference type="SUPFAM" id="SSF52540">
    <property type="entry name" value="P-loop containing nucleoside triphosphate hydrolases"/>
    <property type="match status" value="1"/>
</dbReference>
<dbReference type="GO" id="GO:0034040">
    <property type="term" value="F:ATPase-coupled lipid transmembrane transporter activity"/>
    <property type="evidence" value="ECO:0007669"/>
    <property type="project" value="TreeGrafter"/>
</dbReference>
<keyword evidence="7 8" id="KW-0472">Membrane</keyword>
<dbReference type="InterPro" id="IPR011527">
    <property type="entry name" value="ABC1_TM_dom"/>
</dbReference>
<evidence type="ECO:0000256" key="5">
    <source>
        <dbReference type="ARBA" id="ARBA00022840"/>
    </source>
</evidence>
<gene>
    <name evidence="11" type="ORF">SAMN05216386_2796</name>
</gene>
<dbReference type="InterPro" id="IPR005898">
    <property type="entry name" value="Cyc_pep_transpt_SyrD/YojI"/>
</dbReference>
<reference evidence="12" key="1">
    <citation type="submission" date="2016-10" db="EMBL/GenBank/DDBJ databases">
        <authorList>
            <person name="Varghese N."/>
        </authorList>
    </citation>
    <scope>NUCLEOTIDE SEQUENCE [LARGE SCALE GENOMIC DNA]</scope>
    <source>
        <strain evidence="12">Nsp8</strain>
    </source>
</reference>
<dbReference type="GO" id="GO:1904680">
    <property type="term" value="F:peptide transmembrane transporter activity"/>
    <property type="evidence" value="ECO:0007669"/>
    <property type="project" value="InterPro"/>
</dbReference>
<keyword evidence="12" id="KW-1185">Reference proteome</keyword>
<dbReference type="PROSITE" id="PS50893">
    <property type="entry name" value="ABC_TRANSPORTER_2"/>
    <property type="match status" value="1"/>
</dbReference>
<evidence type="ECO:0000259" key="10">
    <source>
        <dbReference type="PROSITE" id="PS50929"/>
    </source>
</evidence>
<name>A0A1I5EX57_9PROT</name>
<evidence type="ECO:0000256" key="6">
    <source>
        <dbReference type="ARBA" id="ARBA00022989"/>
    </source>
</evidence>
<keyword evidence="5 11" id="KW-0067">ATP-binding</keyword>
<dbReference type="PROSITE" id="PS00211">
    <property type="entry name" value="ABC_TRANSPORTER_1"/>
    <property type="match status" value="1"/>
</dbReference>
<dbReference type="GO" id="GO:0140359">
    <property type="term" value="F:ABC-type transporter activity"/>
    <property type="evidence" value="ECO:0007669"/>
    <property type="project" value="InterPro"/>
</dbReference>
<organism evidence="11 12">
    <name type="scientific">Nitrosospira briensis</name>
    <dbReference type="NCBI Taxonomy" id="35799"/>
    <lineage>
        <taxon>Bacteria</taxon>
        <taxon>Pseudomonadati</taxon>
        <taxon>Pseudomonadota</taxon>
        <taxon>Betaproteobacteria</taxon>
        <taxon>Nitrosomonadales</taxon>
        <taxon>Nitrosomonadaceae</taxon>
        <taxon>Nitrosospira</taxon>
    </lineage>
</organism>
<dbReference type="OrthoDB" id="9760776at2"/>
<evidence type="ECO:0000256" key="7">
    <source>
        <dbReference type="ARBA" id="ARBA00023136"/>
    </source>
</evidence>
<feature type="domain" description="ABC transporter" evidence="9">
    <location>
        <begin position="322"/>
        <end position="551"/>
    </location>
</feature>
<dbReference type="InterPro" id="IPR003593">
    <property type="entry name" value="AAA+_ATPase"/>
</dbReference>
<dbReference type="InterPro" id="IPR039421">
    <property type="entry name" value="Type_1_exporter"/>
</dbReference>
<evidence type="ECO:0000256" key="2">
    <source>
        <dbReference type="ARBA" id="ARBA00022475"/>
    </source>
</evidence>
<feature type="transmembrane region" description="Helical" evidence="8">
    <location>
        <begin position="229"/>
        <end position="254"/>
    </location>
</feature>
<dbReference type="InterPro" id="IPR036640">
    <property type="entry name" value="ABC1_TM_sf"/>
</dbReference>
<feature type="domain" description="ABC transmembrane type-1" evidence="10">
    <location>
        <begin position="1"/>
        <end position="289"/>
    </location>
</feature>
<feature type="transmembrane region" description="Helical" evidence="8">
    <location>
        <begin position="50"/>
        <end position="70"/>
    </location>
</feature>
<dbReference type="InterPro" id="IPR017871">
    <property type="entry name" value="ABC_transporter-like_CS"/>
</dbReference>
<keyword evidence="6 8" id="KW-1133">Transmembrane helix</keyword>
<keyword evidence="3 8" id="KW-0812">Transmembrane</keyword>